<comment type="caution">
    <text evidence="1">The sequence shown here is derived from an EMBL/GenBank/DDBJ whole genome shotgun (WGS) entry which is preliminary data.</text>
</comment>
<name>A0ABQ7H7C6_DUNSA</name>
<evidence type="ECO:0000313" key="2">
    <source>
        <dbReference type="Proteomes" id="UP000815325"/>
    </source>
</evidence>
<accession>A0ABQ7H7C6</accession>
<dbReference type="Proteomes" id="UP000815325">
    <property type="component" value="Unassembled WGS sequence"/>
</dbReference>
<gene>
    <name evidence="1" type="ORF">DUNSADRAFT_5132</name>
</gene>
<evidence type="ECO:0008006" key="3">
    <source>
        <dbReference type="Google" id="ProtNLM"/>
    </source>
</evidence>
<sequence>MDALSCDCLRLVLAKIADPVCLASVSCVCKEWRTRSAEQWPLRTKQWRFGWMGRWETLCAMGLYLQVFGERWQVDKQALACVKVLSLPCEREKALAWLRGTSHACLDVLLAAAYRPPSDNPNLREALAAIQTVWAADELQGLMASNDRDLDRLERALLCIAQTYAPEKDVSAFVLPFLDTLAREAYSRMCSRDGCTNHQVHPIP</sequence>
<dbReference type="EMBL" id="MU069455">
    <property type="protein sequence ID" value="KAF5842760.1"/>
    <property type="molecule type" value="Genomic_DNA"/>
</dbReference>
<evidence type="ECO:0000313" key="1">
    <source>
        <dbReference type="EMBL" id="KAF5842760.1"/>
    </source>
</evidence>
<reference evidence="1" key="1">
    <citation type="submission" date="2017-08" db="EMBL/GenBank/DDBJ databases">
        <authorList>
            <person name="Polle J.E."/>
            <person name="Barry K."/>
            <person name="Cushman J."/>
            <person name="Schmutz J."/>
            <person name="Tran D."/>
            <person name="Hathwaick L.T."/>
            <person name="Yim W.C."/>
            <person name="Jenkins J."/>
            <person name="Mckie-Krisberg Z.M."/>
            <person name="Prochnik S."/>
            <person name="Lindquist E."/>
            <person name="Dockter R.B."/>
            <person name="Adam C."/>
            <person name="Molina H."/>
            <person name="Bunkerborg J."/>
            <person name="Jin E."/>
            <person name="Buchheim M."/>
            <person name="Magnuson J."/>
        </authorList>
    </citation>
    <scope>NUCLEOTIDE SEQUENCE</scope>
    <source>
        <strain evidence="1">CCAP 19/18</strain>
    </source>
</reference>
<proteinExistence type="predicted"/>
<keyword evidence="2" id="KW-1185">Reference proteome</keyword>
<organism evidence="1 2">
    <name type="scientific">Dunaliella salina</name>
    <name type="common">Green alga</name>
    <name type="synonym">Protococcus salinus</name>
    <dbReference type="NCBI Taxonomy" id="3046"/>
    <lineage>
        <taxon>Eukaryota</taxon>
        <taxon>Viridiplantae</taxon>
        <taxon>Chlorophyta</taxon>
        <taxon>core chlorophytes</taxon>
        <taxon>Chlorophyceae</taxon>
        <taxon>CS clade</taxon>
        <taxon>Chlamydomonadales</taxon>
        <taxon>Dunaliellaceae</taxon>
        <taxon>Dunaliella</taxon>
    </lineage>
</organism>
<protein>
    <recommendedName>
        <fullName evidence="3">F-box domain-containing protein</fullName>
    </recommendedName>
</protein>